<evidence type="ECO:0000313" key="2">
    <source>
        <dbReference type="EMBL" id="TEB25171.1"/>
    </source>
</evidence>
<name>A0A4Y7STW9_COPMI</name>
<protein>
    <submittedName>
        <fullName evidence="2">Uncharacterized protein</fullName>
    </submittedName>
</protein>
<dbReference type="Proteomes" id="UP000298030">
    <property type="component" value="Unassembled WGS sequence"/>
</dbReference>
<dbReference type="AlphaFoldDB" id="A0A4Y7STW9"/>
<proteinExistence type="predicted"/>
<evidence type="ECO:0000256" key="1">
    <source>
        <dbReference type="SAM" id="Phobius"/>
    </source>
</evidence>
<feature type="transmembrane region" description="Helical" evidence="1">
    <location>
        <begin position="179"/>
        <end position="202"/>
    </location>
</feature>
<keyword evidence="3" id="KW-1185">Reference proteome</keyword>
<gene>
    <name evidence="2" type="ORF">FA13DRAFT_1188941</name>
</gene>
<organism evidence="2 3">
    <name type="scientific">Coprinellus micaceus</name>
    <name type="common">Glistening ink-cap mushroom</name>
    <name type="synonym">Coprinus micaceus</name>
    <dbReference type="NCBI Taxonomy" id="71717"/>
    <lineage>
        <taxon>Eukaryota</taxon>
        <taxon>Fungi</taxon>
        <taxon>Dikarya</taxon>
        <taxon>Basidiomycota</taxon>
        <taxon>Agaricomycotina</taxon>
        <taxon>Agaricomycetes</taxon>
        <taxon>Agaricomycetidae</taxon>
        <taxon>Agaricales</taxon>
        <taxon>Agaricineae</taxon>
        <taxon>Psathyrellaceae</taxon>
        <taxon>Coprinellus</taxon>
    </lineage>
</organism>
<comment type="caution">
    <text evidence="2">The sequence shown here is derived from an EMBL/GenBank/DDBJ whole genome shotgun (WGS) entry which is preliminary data.</text>
</comment>
<keyword evidence="1" id="KW-0472">Membrane</keyword>
<sequence>MVSSPAFFYHLTSHDGHLQAFSLHISTLQLYIFQRPPQFSAATSLNPKDYTILVRVLPAAICSRLPPPPGSCSLICTQVLPTAFSYDLSSTSFALPTLARRPETQDELDINLSYLSILLSRHRTHHTHSFACSALRIPQHPLSLTRPTNYATLIWSAFLSHPLLLCLPYELKPFLFSHLICTGITFRLLEFFCILLTLFAFFCSLCYRTSCSHSPALASAYYAVGFVSFRVRLDEHPPISFPTPLLPSVNLRRRALLSLFESDFPVELCFKFSFSRFNFFFFFFFASIRDRLSSYPTAPSRFLSSASFDSVYTPTNFAYIIPPPLHVMAFFLTSLF</sequence>
<accession>A0A4Y7STW9</accession>
<evidence type="ECO:0000313" key="3">
    <source>
        <dbReference type="Proteomes" id="UP000298030"/>
    </source>
</evidence>
<keyword evidence="1" id="KW-0812">Transmembrane</keyword>
<keyword evidence="1" id="KW-1133">Transmembrane helix</keyword>
<dbReference type="EMBL" id="QPFP01000059">
    <property type="protein sequence ID" value="TEB25171.1"/>
    <property type="molecule type" value="Genomic_DNA"/>
</dbReference>
<reference evidence="2 3" key="1">
    <citation type="journal article" date="2019" name="Nat. Ecol. Evol.">
        <title>Megaphylogeny resolves global patterns of mushroom evolution.</title>
        <authorList>
            <person name="Varga T."/>
            <person name="Krizsan K."/>
            <person name="Foldi C."/>
            <person name="Dima B."/>
            <person name="Sanchez-Garcia M."/>
            <person name="Sanchez-Ramirez S."/>
            <person name="Szollosi G.J."/>
            <person name="Szarkandi J.G."/>
            <person name="Papp V."/>
            <person name="Albert L."/>
            <person name="Andreopoulos W."/>
            <person name="Angelini C."/>
            <person name="Antonin V."/>
            <person name="Barry K.W."/>
            <person name="Bougher N.L."/>
            <person name="Buchanan P."/>
            <person name="Buyck B."/>
            <person name="Bense V."/>
            <person name="Catcheside P."/>
            <person name="Chovatia M."/>
            <person name="Cooper J."/>
            <person name="Damon W."/>
            <person name="Desjardin D."/>
            <person name="Finy P."/>
            <person name="Geml J."/>
            <person name="Haridas S."/>
            <person name="Hughes K."/>
            <person name="Justo A."/>
            <person name="Karasinski D."/>
            <person name="Kautmanova I."/>
            <person name="Kiss B."/>
            <person name="Kocsube S."/>
            <person name="Kotiranta H."/>
            <person name="LaButti K.M."/>
            <person name="Lechner B.E."/>
            <person name="Liimatainen K."/>
            <person name="Lipzen A."/>
            <person name="Lukacs Z."/>
            <person name="Mihaltcheva S."/>
            <person name="Morgado L.N."/>
            <person name="Niskanen T."/>
            <person name="Noordeloos M.E."/>
            <person name="Ohm R.A."/>
            <person name="Ortiz-Santana B."/>
            <person name="Ovrebo C."/>
            <person name="Racz N."/>
            <person name="Riley R."/>
            <person name="Savchenko A."/>
            <person name="Shiryaev A."/>
            <person name="Soop K."/>
            <person name="Spirin V."/>
            <person name="Szebenyi C."/>
            <person name="Tomsovsky M."/>
            <person name="Tulloss R.E."/>
            <person name="Uehling J."/>
            <person name="Grigoriev I.V."/>
            <person name="Vagvolgyi C."/>
            <person name="Papp T."/>
            <person name="Martin F.M."/>
            <person name="Miettinen O."/>
            <person name="Hibbett D.S."/>
            <person name="Nagy L.G."/>
        </authorList>
    </citation>
    <scope>NUCLEOTIDE SEQUENCE [LARGE SCALE GENOMIC DNA]</scope>
    <source>
        <strain evidence="2 3">FP101781</strain>
    </source>
</reference>